<dbReference type="SUPFAM" id="SSF52540">
    <property type="entry name" value="P-loop containing nucleoside triphosphate hydrolases"/>
    <property type="match status" value="1"/>
</dbReference>
<evidence type="ECO:0000256" key="1">
    <source>
        <dbReference type="ARBA" id="ARBA00023015"/>
    </source>
</evidence>
<dbReference type="Gene3D" id="1.25.40.10">
    <property type="entry name" value="Tetratricopeptide repeat domain"/>
    <property type="match status" value="1"/>
</dbReference>
<dbReference type="PRINTS" id="PR00038">
    <property type="entry name" value="HTHLUXR"/>
</dbReference>
<dbReference type="InterPro" id="IPR000792">
    <property type="entry name" value="Tscrpt_reg_LuxR_C"/>
</dbReference>
<dbReference type="EMBL" id="DVGD01000105">
    <property type="protein sequence ID" value="HIR09488.1"/>
    <property type="molecule type" value="Genomic_DNA"/>
</dbReference>
<keyword evidence="3" id="KW-0804">Transcription</keyword>
<comment type="caution">
    <text evidence="5">The sequence shown here is derived from an EMBL/GenBank/DDBJ whole genome shotgun (WGS) entry which is preliminary data.</text>
</comment>
<evidence type="ECO:0000313" key="6">
    <source>
        <dbReference type="Proteomes" id="UP000824258"/>
    </source>
</evidence>
<proteinExistence type="predicted"/>
<dbReference type="InterPro" id="IPR016032">
    <property type="entry name" value="Sig_transdc_resp-reg_C-effctor"/>
</dbReference>
<protein>
    <recommendedName>
        <fullName evidence="4">HTH luxR-type domain-containing protein</fullName>
    </recommendedName>
</protein>
<dbReference type="InterPro" id="IPR027417">
    <property type="entry name" value="P-loop_NTPase"/>
</dbReference>
<dbReference type="CDD" id="cd06170">
    <property type="entry name" value="LuxR_C_like"/>
    <property type="match status" value="1"/>
</dbReference>
<dbReference type="SUPFAM" id="SSF46894">
    <property type="entry name" value="C-terminal effector domain of the bipartite response regulators"/>
    <property type="match status" value="1"/>
</dbReference>
<dbReference type="PANTHER" id="PTHR44688">
    <property type="entry name" value="DNA-BINDING TRANSCRIPTIONAL ACTIVATOR DEVR_DOSR"/>
    <property type="match status" value="1"/>
</dbReference>
<dbReference type="SMART" id="SM00421">
    <property type="entry name" value="HTH_LUXR"/>
    <property type="match status" value="1"/>
</dbReference>
<evidence type="ECO:0000313" key="5">
    <source>
        <dbReference type="EMBL" id="HIR09488.1"/>
    </source>
</evidence>
<gene>
    <name evidence="5" type="ORF">IAA70_03695</name>
</gene>
<dbReference type="PROSITE" id="PS50043">
    <property type="entry name" value="HTH_LUXR_2"/>
    <property type="match status" value="1"/>
</dbReference>
<evidence type="ECO:0000259" key="4">
    <source>
        <dbReference type="PROSITE" id="PS50043"/>
    </source>
</evidence>
<dbReference type="PANTHER" id="PTHR44688:SF16">
    <property type="entry name" value="DNA-BINDING TRANSCRIPTIONAL ACTIVATOR DEVR_DOSR"/>
    <property type="match status" value="1"/>
</dbReference>
<dbReference type="Pfam" id="PF00196">
    <property type="entry name" value="GerE"/>
    <property type="match status" value="1"/>
</dbReference>
<keyword evidence="2" id="KW-0238">DNA-binding</keyword>
<dbReference type="PROSITE" id="PS00622">
    <property type="entry name" value="HTH_LUXR_1"/>
    <property type="match status" value="1"/>
</dbReference>
<name>A0A9D1D7B9_9FIRM</name>
<accession>A0A9D1D7B9</accession>
<reference evidence="5" key="1">
    <citation type="submission" date="2020-10" db="EMBL/GenBank/DDBJ databases">
        <authorList>
            <person name="Gilroy R."/>
        </authorList>
    </citation>
    <scope>NUCLEOTIDE SEQUENCE</scope>
    <source>
        <strain evidence="5">ChiHjej9B8-7071</strain>
    </source>
</reference>
<dbReference type="Proteomes" id="UP000824258">
    <property type="component" value="Unassembled WGS sequence"/>
</dbReference>
<dbReference type="InterPro" id="IPR011990">
    <property type="entry name" value="TPR-like_helical_dom_sf"/>
</dbReference>
<evidence type="ECO:0000256" key="3">
    <source>
        <dbReference type="ARBA" id="ARBA00023163"/>
    </source>
</evidence>
<dbReference type="AlphaFoldDB" id="A0A9D1D7B9"/>
<evidence type="ECO:0000256" key="2">
    <source>
        <dbReference type="ARBA" id="ARBA00023125"/>
    </source>
</evidence>
<organism evidence="5 6">
    <name type="scientific">Candidatus Avoscillospira stercoripullorum</name>
    <dbReference type="NCBI Taxonomy" id="2840709"/>
    <lineage>
        <taxon>Bacteria</taxon>
        <taxon>Bacillati</taxon>
        <taxon>Bacillota</taxon>
        <taxon>Clostridia</taxon>
        <taxon>Eubacteriales</taxon>
        <taxon>Oscillospiraceae</taxon>
        <taxon>Oscillospiraceae incertae sedis</taxon>
        <taxon>Candidatus Avoscillospira</taxon>
    </lineage>
</organism>
<dbReference type="InterPro" id="IPR036388">
    <property type="entry name" value="WH-like_DNA-bd_sf"/>
</dbReference>
<dbReference type="Gene3D" id="1.10.10.10">
    <property type="entry name" value="Winged helix-like DNA-binding domain superfamily/Winged helix DNA-binding domain"/>
    <property type="match status" value="1"/>
</dbReference>
<dbReference type="GO" id="GO:0006355">
    <property type="term" value="P:regulation of DNA-templated transcription"/>
    <property type="evidence" value="ECO:0007669"/>
    <property type="project" value="InterPro"/>
</dbReference>
<dbReference type="SUPFAM" id="SSF48452">
    <property type="entry name" value="TPR-like"/>
    <property type="match status" value="1"/>
</dbReference>
<reference evidence="5" key="2">
    <citation type="journal article" date="2021" name="PeerJ">
        <title>Extensive microbial diversity within the chicken gut microbiome revealed by metagenomics and culture.</title>
        <authorList>
            <person name="Gilroy R."/>
            <person name="Ravi A."/>
            <person name="Getino M."/>
            <person name="Pursley I."/>
            <person name="Horton D.L."/>
            <person name="Alikhan N.F."/>
            <person name="Baker D."/>
            <person name="Gharbi K."/>
            <person name="Hall N."/>
            <person name="Watson M."/>
            <person name="Adriaenssens E.M."/>
            <person name="Foster-Nyarko E."/>
            <person name="Jarju S."/>
            <person name="Secka A."/>
            <person name="Antonio M."/>
            <person name="Oren A."/>
            <person name="Chaudhuri R.R."/>
            <person name="La Ragione R."/>
            <person name="Hildebrand F."/>
            <person name="Pallen M.J."/>
        </authorList>
    </citation>
    <scope>NUCLEOTIDE SEQUENCE</scope>
    <source>
        <strain evidence="5">ChiHjej9B8-7071</strain>
    </source>
</reference>
<sequence length="815" mass="91426">MEKLYFSDEIARKLALMHQSGLVMLEAPAGYGKTTAVRWALKETPVEALHWFTAVSFLQDAGLDWLIRQIGQLDPAAGTALRQLGFLNRSNVSTAADILMNLRVEEACYLIFDNFQLIGDNWPAALLQALADRRPDGLHVILISQNFGKLRTVFENASGVCAFTARDFLLTRRDIAAYGRQLGLELTRQQQETIYAHTEGWAAAVSLYLNHLLENGGTLTQAWDMDALLREFFWAKLTRQEQEILLRLSVFDLVGGETLQAVLGEQAAAGESLLARCPLMHHDQGNCYPHELLRHFLERQLDAGAPEFRAAVYDTAGEVYHRAGREKEAVSCFFQAGSDDKLLSCDLTGLLGEQFHGWSLQGLATAVLARCPDEVLSRHPLSLLRLCLALFAGADFHGFSRQMPRSRAILEKNGDGHMLGEWHMVAAFLAFPDLKGMRESFLEAEKHLQGRSQLFVPREPFLFGTTSMWYLFYRTPGKMLETADDLRDMLEVYNRLTGGHGAGACELYLGEAYSVQGKFDESDIYAHKAAMLSEQAQNATVTYGAALLLGINAIYQSDMIALQRAIEYLENKALAYPFLQHTAINTLMAETVRGYLLGLMMEPDRSAGWARGDADMLGDLTFTNFMAKTNRITDLILHKAYKRAIASVEASLQLDPRLVSLSTRNFMCVGLALCYLAIGQPMRAADWLDQSLTIAEQDQNYTFLACFRQYLSVLFLLPSIKKKHEKAIREIKALKIQYTKAEESRIFAMLEKHPEEMDELTDREREVAALAAAGLRNKEIAQKLCISEETVKSHIRSIFAKTNINRRSHLVGLLK</sequence>
<dbReference type="GO" id="GO:0003677">
    <property type="term" value="F:DNA binding"/>
    <property type="evidence" value="ECO:0007669"/>
    <property type="project" value="UniProtKB-KW"/>
</dbReference>
<keyword evidence="1" id="KW-0805">Transcription regulation</keyword>
<feature type="domain" description="HTH luxR-type" evidence="4">
    <location>
        <begin position="753"/>
        <end position="815"/>
    </location>
</feature>